<comment type="caution">
    <text evidence="1">The sequence shown here is derived from an EMBL/GenBank/DDBJ whole genome shotgun (WGS) entry which is preliminary data.</text>
</comment>
<accession>A0ABN7XAT2</accession>
<sequence>LKIKIATINEIEVKLLELKNLLELQTNFLEIDNNTLSNTNKNL</sequence>
<dbReference type="Proteomes" id="UP000789901">
    <property type="component" value="Unassembled WGS sequence"/>
</dbReference>
<dbReference type="EMBL" id="CAJVQB010099048">
    <property type="protein sequence ID" value="CAG8850007.1"/>
    <property type="molecule type" value="Genomic_DNA"/>
</dbReference>
<protein>
    <submittedName>
        <fullName evidence="1">23376_t:CDS:1</fullName>
    </submittedName>
</protein>
<organism evidence="1 2">
    <name type="scientific">Gigaspora margarita</name>
    <dbReference type="NCBI Taxonomy" id="4874"/>
    <lineage>
        <taxon>Eukaryota</taxon>
        <taxon>Fungi</taxon>
        <taxon>Fungi incertae sedis</taxon>
        <taxon>Mucoromycota</taxon>
        <taxon>Glomeromycotina</taxon>
        <taxon>Glomeromycetes</taxon>
        <taxon>Diversisporales</taxon>
        <taxon>Gigasporaceae</taxon>
        <taxon>Gigaspora</taxon>
    </lineage>
</organism>
<feature type="non-terminal residue" evidence="1">
    <location>
        <position position="1"/>
    </location>
</feature>
<reference evidence="1 2" key="1">
    <citation type="submission" date="2021-06" db="EMBL/GenBank/DDBJ databases">
        <authorList>
            <person name="Kallberg Y."/>
            <person name="Tangrot J."/>
            <person name="Rosling A."/>
        </authorList>
    </citation>
    <scope>NUCLEOTIDE SEQUENCE [LARGE SCALE GENOMIC DNA]</scope>
    <source>
        <strain evidence="1 2">120-4 pot B 10/14</strain>
    </source>
</reference>
<evidence type="ECO:0000313" key="1">
    <source>
        <dbReference type="EMBL" id="CAG8850007.1"/>
    </source>
</evidence>
<gene>
    <name evidence="1" type="ORF">GMARGA_LOCUS39995</name>
</gene>
<proteinExistence type="predicted"/>
<evidence type="ECO:0000313" key="2">
    <source>
        <dbReference type="Proteomes" id="UP000789901"/>
    </source>
</evidence>
<name>A0ABN7XAT2_GIGMA</name>
<keyword evidence="2" id="KW-1185">Reference proteome</keyword>